<evidence type="ECO:0000256" key="10">
    <source>
        <dbReference type="ARBA" id="ARBA00023004"/>
    </source>
</evidence>
<proteinExistence type="inferred from homology"/>
<evidence type="ECO:0000313" key="15">
    <source>
        <dbReference type="EMBL" id="GFH09327.1"/>
    </source>
</evidence>
<evidence type="ECO:0000256" key="6">
    <source>
        <dbReference type="ARBA" id="ARBA00011738"/>
    </source>
</evidence>
<comment type="catalytic activity">
    <reaction evidence="1">
        <text>D-ribulose 5-phosphate = D-xylulose 5-phosphate</text>
        <dbReference type="Rhea" id="RHEA:13677"/>
        <dbReference type="ChEBI" id="CHEBI:57737"/>
        <dbReference type="ChEBI" id="CHEBI:58121"/>
        <dbReference type="EC" id="5.1.3.1"/>
    </reaction>
</comment>
<dbReference type="InterPro" id="IPR013785">
    <property type="entry name" value="Aldolase_TIM"/>
</dbReference>
<evidence type="ECO:0000256" key="11">
    <source>
        <dbReference type="ARBA" id="ARBA00023211"/>
    </source>
</evidence>
<keyword evidence="12" id="KW-0413">Isomerase</keyword>
<comment type="similarity">
    <text evidence="5">Belongs to the ribulose-phosphate 3-epimerase family.</text>
</comment>
<name>A0A699YGP9_HAELA</name>
<dbReference type="GO" id="GO:0006091">
    <property type="term" value="P:generation of precursor metabolites and energy"/>
    <property type="evidence" value="ECO:0007669"/>
    <property type="project" value="UniProtKB-ARBA"/>
</dbReference>
<comment type="cofactor">
    <cofactor evidence="3">
        <name>Zn(2+)</name>
        <dbReference type="ChEBI" id="CHEBI:29105"/>
    </cofactor>
</comment>
<evidence type="ECO:0000256" key="7">
    <source>
        <dbReference type="ARBA" id="ARBA00013188"/>
    </source>
</evidence>
<sequence length="168" mass="17283">MVAHPAQWVQDFAKAGADMFTFHLEAVPPELSQLSASEAHPEVLKVCQAVRAAGMHCGIALKPATDEALVSPYVDAGLVDLVLVLTVEPGFGGQKFMADKVGKVQALRTRYPHLTIEVDGGVAPSTIMAVAAAGANAIVAGSAIFGADDPGKVIQALRQAVDTAAATP</sequence>
<dbReference type="Pfam" id="PF00834">
    <property type="entry name" value="Ribul_P_3_epim"/>
    <property type="match status" value="1"/>
</dbReference>
<dbReference type="Gene3D" id="3.20.20.70">
    <property type="entry name" value="Aldolase class I"/>
    <property type="match status" value="1"/>
</dbReference>
<dbReference type="GO" id="GO:0006163">
    <property type="term" value="P:purine nucleotide metabolic process"/>
    <property type="evidence" value="ECO:0007669"/>
    <property type="project" value="UniProtKB-ARBA"/>
</dbReference>
<keyword evidence="8" id="KW-0479">Metal-binding</keyword>
<dbReference type="PANTHER" id="PTHR11749">
    <property type="entry name" value="RIBULOSE-5-PHOSPHATE-3-EPIMERASE"/>
    <property type="match status" value="1"/>
</dbReference>
<keyword evidence="10" id="KW-0408">Iron</keyword>
<evidence type="ECO:0000256" key="2">
    <source>
        <dbReference type="ARBA" id="ARBA00001936"/>
    </source>
</evidence>
<evidence type="ECO:0000256" key="1">
    <source>
        <dbReference type="ARBA" id="ARBA00001782"/>
    </source>
</evidence>
<dbReference type="Proteomes" id="UP000485058">
    <property type="component" value="Unassembled WGS sequence"/>
</dbReference>
<gene>
    <name evidence="15" type="ORF">HaLaN_04439</name>
</gene>
<comment type="cofactor">
    <cofactor evidence="2">
        <name>Mn(2+)</name>
        <dbReference type="ChEBI" id="CHEBI:29035"/>
    </cofactor>
</comment>
<dbReference type="FunFam" id="3.20.20.70:FF:000191">
    <property type="entry name" value="ribulose-phosphate 3-epimerase isoform X2"/>
    <property type="match status" value="1"/>
</dbReference>
<comment type="caution">
    <text evidence="15">The sequence shown here is derived from an EMBL/GenBank/DDBJ whole genome shotgun (WGS) entry which is preliminary data.</text>
</comment>
<evidence type="ECO:0000313" key="16">
    <source>
        <dbReference type="Proteomes" id="UP000485058"/>
    </source>
</evidence>
<evidence type="ECO:0000256" key="9">
    <source>
        <dbReference type="ARBA" id="ARBA00022833"/>
    </source>
</evidence>
<keyword evidence="13" id="KW-0119">Carbohydrate metabolism</keyword>
<evidence type="ECO:0000256" key="8">
    <source>
        <dbReference type="ARBA" id="ARBA00022723"/>
    </source>
</evidence>
<evidence type="ECO:0000256" key="4">
    <source>
        <dbReference type="ARBA" id="ARBA00001954"/>
    </source>
</evidence>
<organism evidence="15 16">
    <name type="scientific">Haematococcus lacustris</name>
    <name type="common">Green alga</name>
    <name type="synonym">Haematococcus pluvialis</name>
    <dbReference type="NCBI Taxonomy" id="44745"/>
    <lineage>
        <taxon>Eukaryota</taxon>
        <taxon>Viridiplantae</taxon>
        <taxon>Chlorophyta</taxon>
        <taxon>core chlorophytes</taxon>
        <taxon>Chlorophyceae</taxon>
        <taxon>CS clade</taxon>
        <taxon>Chlamydomonadales</taxon>
        <taxon>Haematococcaceae</taxon>
        <taxon>Haematococcus</taxon>
    </lineage>
</organism>
<comment type="cofactor">
    <cofactor evidence="4">
        <name>Fe(2+)</name>
        <dbReference type="ChEBI" id="CHEBI:29033"/>
    </cofactor>
</comment>
<dbReference type="GO" id="GO:1901135">
    <property type="term" value="P:carbohydrate derivative metabolic process"/>
    <property type="evidence" value="ECO:0007669"/>
    <property type="project" value="UniProtKB-ARBA"/>
</dbReference>
<protein>
    <recommendedName>
        <fullName evidence="7">ribulose-phosphate 3-epimerase</fullName>
        <ecNumber evidence="7">5.1.3.1</ecNumber>
    </recommendedName>
</protein>
<dbReference type="GO" id="GO:0005975">
    <property type="term" value="P:carbohydrate metabolic process"/>
    <property type="evidence" value="ECO:0007669"/>
    <property type="project" value="InterPro"/>
</dbReference>
<dbReference type="GO" id="GO:0046872">
    <property type="term" value="F:metal ion binding"/>
    <property type="evidence" value="ECO:0007669"/>
    <property type="project" value="UniProtKB-KW"/>
</dbReference>
<comment type="subunit">
    <text evidence="6">Homodimer.</text>
</comment>
<dbReference type="EMBL" id="BLLF01000225">
    <property type="protein sequence ID" value="GFH09327.1"/>
    <property type="molecule type" value="Genomic_DNA"/>
</dbReference>
<dbReference type="GO" id="GO:0046496">
    <property type="term" value="P:nicotinamide nucleotide metabolic process"/>
    <property type="evidence" value="ECO:0007669"/>
    <property type="project" value="UniProtKB-ARBA"/>
</dbReference>
<dbReference type="SUPFAM" id="SSF51366">
    <property type="entry name" value="Ribulose-phoshate binding barrel"/>
    <property type="match status" value="1"/>
</dbReference>
<dbReference type="GO" id="GO:0004750">
    <property type="term" value="F:D-ribulose-phosphate 3-epimerase activity"/>
    <property type="evidence" value="ECO:0007669"/>
    <property type="project" value="UniProtKB-EC"/>
</dbReference>
<accession>A0A699YGP9</accession>
<evidence type="ECO:0000256" key="5">
    <source>
        <dbReference type="ARBA" id="ARBA00009541"/>
    </source>
</evidence>
<reference evidence="15 16" key="1">
    <citation type="submission" date="2020-02" db="EMBL/GenBank/DDBJ databases">
        <title>Draft genome sequence of Haematococcus lacustris strain NIES-144.</title>
        <authorList>
            <person name="Morimoto D."/>
            <person name="Nakagawa S."/>
            <person name="Yoshida T."/>
            <person name="Sawayama S."/>
        </authorList>
    </citation>
    <scope>NUCLEOTIDE SEQUENCE [LARGE SCALE GENOMIC DNA]</scope>
    <source>
        <strain evidence="15 16">NIES-144</strain>
    </source>
</reference>
<dbReference type="AlphaFoldDB" id="A0A699YGP9"/>
<evidence type="ECO:0000256" key="12">
    <source>
        <dbReference type="ARBA" id="ARBA00023235"/>
    </source>
</evidence>
<keyword evidence="16" id="KW-1185">Reference proteome</keyword>
<keyword evidence="11" id="KW-0464">Manganese</keyword>
<evidence type="ECO:0000256" key="13">
    <source>
        <dbReference type="ARBA" id="ARBA00023277"/>
    </source>
</evidence>
<comment type="function">
    <text evidence="14">Catalyzes the reversible epimerization of D-ribulose 5-phosphate to D-xylulose 5-phosphate.</text>
</comment>
<keyword evidence="9" id="KW-0862">Zinc</keyword>
<dbReference type="EC" id="5.1.3.1" evidence="7"/>
<evidence type="ECO:0000256" key="14">
    <source>
        <dbReference type="ARBA" id="ARBA00057323"/>
    </source>
</evidence>
<evidence type="ECO:0000256" key="3">
    <source>
        <dbReference type="ARBA" id="ARBA00001947"/>
    </source>
</evidence>
<dbReference type="InterPro" id="IPR011060">
    <property type="entry name" value="RibuloseP-bd_barrel"/>
</dbReference>
<dbReference type="InterPro" id="IPR000056">
    <property type="entry name" value="Ribul_P_3_epim-like"/>
</dbReference>